<evidence type="ECO:0000313" key="2">
    <source>
        <dbReference type="Proteomes" id="UP000541770"/>
    </source>
</evidence>
<evidence type="ECO:0000313" key="1">
    <source>
        <dbReference type="EMBL" id="MBA6068406.1"/>
    </source>
</evidence>
<dbReference type="RefSeq" id="WP_182325175.1">
    <property type="nucleotide sequence ID" value="NZ_JACGDE010000030.1"/>
</dbReference>
<reference evidence="1 2" key="1">
    <citation type="submission" date="2020-07" db="EMBL/GenBank/DDBJ databases">
        <title>Diversity of carbapenemase encoding genes among Pseudomonas putida group clinical isolates in a tertiary Brazilian hospital.</title>
        <authorList>
            <person name="Alberto-Lei F."/>
            <person name="Nodari C.S."/>
            <person name="Streling A.P."/>
            <person name="Paulino J.T."/>
            <person name="Bessa-Neto F.O."/>
            <person name="Cayo R."/>
            <person name="Gales A.C."/>
        </authorList>
    </citation>
    <scope>NUCLEOTIDE SEQUENCE [LARGE SCALE GENOMIC DNA]</scope>
    <source>
        <strain evidence="1 2">14802</strain>
    </source>
</reference>
<dbReference type="AlphaFoldDB" id="A0A7W2Q195"/>
<gene>
    <name evidence="1" type="ORF">H4C75_27080</name>
</gene>
<dbReference type="Pfam" id="PF13554">
    <property type="entry name" value="Phage_tail_terminator_5"/>
    <property type="match status" value="1"/>
</dbReference>
<organism evidence="1 2">
    <name type="scientific">Pseudomonas mosselii</name>
    <dbReference type="NCBI Taxonomy" id="78327"/>
    <lineage>
        <taxon>Bacteria</taxon>
        <taxon>Pseudomonadati</taxon>
        <taxon>Pseudomonadota</taxon>
        <taxon>Gammaproteobacteria</taxon>
        <taxon>Pseudomonadales</taxon>
        <taxon>Pseudomonadaceae</taxon>
        <taxon>Pseudomonas</taxon>
    </lineage>
</organism>
<sequence length="134" mass="14715">MTFEQIRSIVIGRMAQWTGIPADAVDYPNPPKPFNPAGRSIWARLADIPGLSSTPEVGIGPCVRQTGIVVIQLFVPSYSGTLAITRAVDTLVTQFQYYSAPEGPFDFFEASPQVVGDDGNNWYQVNVSIPYRAY</sequence>
<name>A0A7W2Q195_9PSED</name>
<comment type="caution">
    <text evidence="1">The sequence shown here is derived from an EMBL/GenBank/DDBJ whole genome shotgun (WGS) entry which is preliminary data.</text>
</comment>
<proteinExistence type="predicted"/>
<dbReference type="Gene3D" id="3.30.2000.20">
    <property type="match status" value="1"/>
</dbReference>
<protein>
    <submittedName>
        <fullName evidence="1">Electron transfer flavoprotein subunit beta</fullName>
    </submittedName>
</protein>
<dbReference type="Proteomes" id="UP000541770">
    <property type="component" value="Unassembled WGS sequence"/>
</dbReference>
<dbReference type="EMBL" id="JACGDE010000030">
    <property type="protein sequence ID" value="MBA6068406.1"/>
    <property type="molecule type" value="Genomic_DNA"/>
</dbReference>
<dbReference type="InterPro" id="IPR025395">
    <property type="entry name" value="Phage_tail_terminator-like"/>
</dbReference>
<accession>A0A7W2Q195</accession>